<dbReference type="AlphaFoldDB" id="A0A495WA22"/>
<accession>A0A495WA22</accession>
<gene>
    <name evidence="2" type="ORF">C8E97_6702</name>
</gene>
<sequence length="268" mass="28893">MPETTAPETTAPEITTAERAGVGLDGEPRPTEDRVVVLPDAVVLLDGATSPTPRERDGGWHSRALADEFRALGGLRGDLADELAGVIGRLADRHGLVPGDSPSSTVAIVRWTDDAVDALVLADTPVVVFGTADGAAPEVVADDRLRDLRGRVDRVTDWRNRDGGFWVAEADPAAAHRAVRRSWRRDAVHTVLMATDGVSCGVDDYGLFADWSAVLDVTSAKGPEAVLDEIRRAEANDPERVRWRRSKVHDDQAFAVLRFAAGRLRGKP</sequence>
<evidence type="ECO:0000313" key="2">
    <source>
        <dbReference type="EMBL" id="RKT57970.1"/>
    </source>
</evidence>
<proteinExistence type="predicted"/>
<feature type="region of interest" description="Disordered" evidence="1">
    <location>
        <begin position="1"/>
        <end position="31"/>
    </location>
</feature>
<keyword evidence="3" id="KW-1185">Reference proteome</keyword>
<dbReference type="RefSeq" id="WP_121010396.1">
    <property type="nucleotide sequence ID" value="NZ_RBXO01000001.1"/>
</dbReference>
<dbReference type="EMBL" id="RBXO01000001">
    <property type="protein sequence ID" value="RKT57970.1"/>
    <property type="molecule type" value="Genomic_DNA"/>
</dbReference>
<protein>
    <recommendedName>
        <fullName evidence="4">Protein phosphatase 2C-like protein</fullName>
    </recommendedName>
</protein>
<evidence type="ECO:0008006" key="4">
    <source>
        <dbReference type="Google" id="ProtNLM"/>
    </source>
</evidence>
<evidence type="ECO:0000313" key="3">
    <source>
        <dbReference type="Proteomes" id="UP000282084"/>
    </source>
</evidence>
<name>A0A495WA22_9PSEU</name>
<evidence type="ECO:0000256" key="1">
    <source>
        <dbReference type="SAM" id="MobiDB-lite"/>
    </source>
</evidence>
<dbReference type="OrthoDB" id="3190646at2"/>
<dbReference type="Proteomes" id="UP000282084">
    <property type="component" value="Unassembled WGS sequence"/>
</dbReference>
<comment type="caution">
    <text evidence="2">The sequence shown here is derived from an EMBL/GenBank/DDBJ whole genome shotgun (WGS) entry which is preliminary data.</text>
</comment>
<reference evidence="2 3" key="1">
    <citation type="submission" date="2018-10" db="EMBL/GenBank/DDBJ databases">
        <title>Sequencing the genomes of 1000 actinobacteria strains.</title>
        <authorList>
            <person name="Klenk H.-P."/>
        </authorList>
    </citation>
    <scope>NUCLEOTIDE SEQUENCE [LARGE SCALE GENOMIC DNA]</scope>
    <source>
        <strain evidence="2 3">DSM 43800</strain>
    </source>
</reference>
<organism evidence="2 3">
    <name type="scientific">Saccharothrix australiensis</name>
    <dbReference type="NCBI Taxonomy" id="2072"/>
    <lineage>
        <taxon>Bacteria</taxon>
        <taxon>Bacillati</taxon>
        <taxon>Actinomycetota</taxon>
        <taxon>Actinomycetes</taxon>
        <taxon>Pseudonocardiales</taxon>
        <taxon>Pseudonocardiaceae</taxon>
        <taxon>Saccharothrix</taxon>
    </lineage>
</organism>
<feature type="compositionally biased region" description="Low complexity" evidence="1">
    <location>
        <begin position="1"/>
        <end position="18"/>
    </location>
</feature>